<gene>
    <name evidence="1" type="ORF">FOVG_13889</name>
</gene>
<accession>W9NQR5</accession>
<dbReference type="AlphaFoldDB" id="W9NQR5"/>
<dbReference type="EMBL" id="JH650979">
    <property type="protein sequence ID" value="EXA35118.1"/>
    <property type="molecule type" value="Genomic_DNA"/>
</dbReference>
<proteinExistence type="predicted"/>
<protein>
    <submittedName>
        <fullName evidence="1">Uncharacterized protein</fullName>
    </submittedName>
</protein>
<reference evidence="1" key="1">
    <citation type="submission" date="2011-10" db="EMBL/GenBank/DDBJ databases">
        <title>The Genome Sequence of Fusarium oxysporum HDV247.</title>
        <authorList>
            <consortium name="The Broad Institute Genome Sequencing Platform"/>
            <person name="Ma L.-J."/>
            <person name="Gale L.R."/>
            <person name="Schwartz D.C."/>
            <person name="Zhou S."/>
            <person name="Corby-Kistler H."/>
            <person name="Young S.K."/>
            <person name="Zeng Q."/>
            <person name="Gargeya S."/>
            <person name="Fitzgerald M."/>
            <person name="Haas B."/>
            <person name="Abouelleil A."/>
            <person name="Alvarado L."/>
            <person name="Arachchi H.M."/>
            <person name="Berlin A."/>
            <person name="Brown A."/>
            <person name="Chapman S.B."/>
            <person name="Chen Z."/>
            <person name="Dunbar C."/>
            <person name="Freedman E."/>
            <person name="Gearin G."/>
            <person name="Goldberg J."/>
            <person name="Griggs A."/>
            <person name="Gujja S."/>
            <person name="Heiman D."/>
            <person name="Howarth C."/>
            <person name="Larson L."/>
            <person name="Lui A."/>
            <person name="MacDonald P.J.P."/>
            <person name="Montmayeur A."/>
            <person name="Murphy C."/>
            <person name="Neiman D."/>
            <person name="Pearson M."/>
            <person name="Priest M."/>
            <person name="Roberts A."/>
            <person name="Saif S."/>
            <person name="Shea T."/>
            <person name="Shenoy N."/>
            <person name="Sisk P."/>
            <person name="Stolte C."/>
            <person name="Sykes S."/>
            <person name="Wortman J."/>
            <person name="Nusbaum C."/>
            <person name="Birren B."/>
        </authorList>
    </citation>
    <scope>NUCLEOTIDE SEQUENCE [LARGE SCALE GENOMIC DNA]</scope>
    <source>
        <strain evidence="1">HDV247</strain>
    </source>
</reference>
<dbReference type="Proteomes" id="UP000030751">
    <property type="component" value="Unassembled WGS sequence"/>
</dbReference>
<organism evidence="1">
    <name type="scientific">Fusarium oxysporum f. sp. pisi HDV247</name>
    <dbReference type="NCBI Taxonomy" id="1080344"/>
    <lineage>
        <taxon>Eukaryota</taxon>
        <taxon>Fungi</taxon>
        <taxon>Dikarya</taxon>
        <taxon>Ascomycota</taxon>
        <taxon>Pezizomycotina</taxon>
        <taxon>Sordariomycetes</taxon>
        <taxon>Hypocreomycetidae</taxon>
        <taxon>Hypocreales</taxon>
        <taxon>Nectriaceae</taxon>
        <taxon>Fusarium</taxon>
        <taxon>Fusarium oxysporum species complex</taxon>
    </lineage>
</organism>
<name>W9NQR5_FUSOX</name>
<evidence type="ECO:0000313" key="1">
    <source>
        <dbReference type="EMBL" id="EXA35118.1"/>
    </source>
</evidence>
<dbReference type="HOGENOM" id="CLU_1299780_0_0_1"/>
<sequence length="215" mass="23803">MWVNQCAKNQTNRVFGLAGSLVPTSDKMIPAFDHKSDEETLEISMGISSALEFSEPPRKRTAHAPSQQIPGKIETPRLDSTTAYIYQEENEVQPPDDPVRTTYCMQCYKGKHLAVQFSVASRKATTSSRLYIAHQGHLAGCLYLKVSLKDLESWQNVVGTKSIDCTDLTCLFPGASLKYTGISDFYPDLDGTAYVTWLIPVNKPDADTSPTSLMD</sequence>
<reference evidence="1" key="2">
    <citation type="submission" date="2012-05" db="EMBL/GenBank/DDBJ databases">
        <title>Annotation of the Genome Sequence of Fusarium oxysporum HDV247.</title>
        <authorList>
            <consortium name="The Broad Institute Genomics Platform"/>
            <person name="Ma L.-J."/>
            <person name="Corby-Kistler H."/>
            <person name="Broz K."/>
            <person name="Gale L.R."/>
            <person name="Jonkers W."/>
            <person name="O'Donnell K."/>
            <person name="Ploetz R."/>
            <person name="Steinberg C."/>
            <person name="Schwartz D.C."/>
            <person name="VanEtten H."/>
            <person name="Zhou S."/>
            <person name="Young S.K."/>
            <person name="Zeng Q."/>
            <person name="Gargeya S."/>
            <person name="Fitzgerald M."/>
            <person name="Abouelleil A."/>
            <person name="Alvarado L."/>
            <person name="Chapman S.B."/>
            <person name="Gainer-Dewar J."/>
            <person name="Goldberg J."/>
            <person name="Griggs A."/>
            <person name="Gujja S."/>
            <person name="Hansen M."/>
            <person name="Howarth C."/>
            <person name="Imamovic A."/>
            <person name="Ireland A."/>
            <person name="Larimer J."/>
            <person name="McCowan C."/>
            <person name="Murphy C."/>
            <person name="Pearson M."/>
            <person name="Poon T.W."/>
            <person name="Priest M."/>
            <person name="Roberts A."/>
            <person name="Saif S."/>
            <person name="Shea T."/>
            <person name="Sykes S."/>
            <person name="Wortman J."/>
            <person name="Nusbaum C."/>
            <person name="Birren B."/>
        </authorList>
    </citation>
    <scope>NUCLEOTIDE SEQUENCE</scope>
    <source>
        <strain evidence="1">HDV247</strain>
    </source>
</reference>
<dbReference type="OrthoDB" id="3692147at2759"/>